<protein>
    <submittedName>
        <fullName evidence="2">Uncharacterized protein</fullName>
    </submittedName>
</protein>
<organism evidence="2 3">
    <name type="scientific">Caerostris darwini</name>
    <dbReference type="NCBI Taxonomy" id="1538125"/>
    <lineage>
        <taxon>Eukaryota</taxon>
        <taxon>Metazoa</taxon>
        <taxon>Ecdysozoa</taxon>
        <taxon>Arthropoda</taxon>
        <taxon>Chelicerata</taxon>
        <taxon>Arachnida</taxon>
        <taxon>Araneae</taxon>
        <taxon>Araneomorphae</taxon>
        <taxon>Entelegynae</taxon>
        <taxon>Araneoidea</taxon>
        <taxon>Araneidae</taxon>
        <taxon>Caerostris</taxon>
    </lineage>
</organism>
<dbReference type="AlphaFoldDB" id="A0AAV4MGL8"/>
<evidence type="ECO:0000256" key="1">
    <source>
        <dbReference type="SAM" id="Phobius"/>
    </source>
</evidence>
<comment type="caution">
    <text evidence="2">The sequence shown here is derived from an EMBL/GenBank/DDBJ whole genome shotgun (WGS) entry which is preliminary data.</text>
</comment>
<accession>A0AAV4MGL8</accession>
<keyword evidence="1" id="KW-1133">Transmembrane helix</keyword>
<name>A0AAV4MGL8_9ARAC</name>
<keyword evidence="1" id="KW-0812">Transmembrane</keyword>
<keyword evidence="3" id="KW-1185">Reference proteome</keyword>
<keyword evidence="1" id="KW-0472">Membrane</keyword>
<dbReference type="EMBL" id="BPLQ01000457">
    <property type="protein sequence ID" value="GIX71551.1"/>
    <property type="molecule type" value="Genomic_DNA"/>
</dbReference>
<gene>
    <name evidence="2" type="ORF">CDAR_81311</name>
</gene>
<proteinExistence type="predicted"/>
<evidence type="ECO:0000313" key="3">
    <source>
        <dbReference type="Proteomes" id="UP001054837"/>
    </source>
</evidence>
<feature type="transmembrane region" description="Helical" evidence="1">
    <location>
        <begin position="40"/>
        <end position="62"/>
    </location>
</feature>
<dbReference type="Proteomes" id="UP001054837">
    <property type="component" value="Unassembled WGS sequence"/>
</dbReference>
<sequence length="126" mass="14348">MCNDMLKITVLLCHKIVTHIQTVDCACRRFPLLSYLFFSWQPFLVFLFLRQIVASPFLFSFYPKSTSRRLGKVLSYCSPLLANYSLATPTGVVLPSYYQGKDKICSPKRTESAIISQIVSLADKLQ</sequence>
<evidence type="ECO:0000313" key="2">
    <source>
        <dbReference type="EMBL" id="GIX71551.1"/>
    </source>
</evidence>
<reference evidence="2 3" key="1">
    <citation type="submission" date="2021-06" db="EMBL/GenBank/DDBJ databases">
        <title>Caerostris darwini draft genome.</title>
        <authorList>
            <person name="Kono N."/>
            <person name="Arakawa K."/>
        </authorList>
    </citation>
    <scope>NUCLEOTIDE SEQUENCE [LARGE SCALE GENOMIC DNA]</scope>
</reference>